<protein>
    <submittedName>
        <fullName evidence="2">Uncharacterized protein</fullName>
    </submittedName>
</protein>
<keyword evidence="3" id="KW-1185">Reference proteome</keyword>
<organism evidence="2 3">
    <name type="scientific">Virgisporangium ochraceum</name>
    <dbReference type="NCBI Taxonomy" id="65505"/>
    <lineage>
        <taxon>Bacteria</taxon>
        <taxon>Bacillati</taxon>
        <taxon>Actinomycetota</taxon>
        <taxon>Actinomycetes</taxon>
        <taxon>Micromonosporales</taxon>
        <taxon>Micromonosporaceae</taxon>
        <taxon>Virgisporangium</taxon>
    </lineage>
</organism>
<name>A0A8J4A5C1_9ACTN</name>
<accession>A0A8J4A5C1</accession>
<sequence>MALGNLFGRRKGRKDTDPEGPGVPPVDPEPTEVGLTLLLGDSRSGRTCSPEYVRGLRNRVAGAAMSELDQLLDPAWYRELAALGPEQQEGQVRDPAWRQGFPEFTLGLEGPTMGVQLVIVKVPEWDLRAIATQVHSVFTRHWDAQIDRDQA</sequence>
<feature type="region of interest" description="Disordered" evidence="1">
    <location>
        <begin position="1"/>
        <end position="33"/>
    </location>
</feature>
<gene>
    <name evidence="2" type="ORF">Voc01_097590</name>
</gene>
<evidence type="ECO:0000313" key="3">
    <source>
        <dbReference type="Proteomes" id="UP000635606"/>
    </source>
</evidence>
<reference evidence="2" key="1">
    <citation type="submission" date="2021-01" db="EMBL/GenBank/DDBJ databases">
        <title>Whole genome shotgun sequence of Virgisporangium ochraceum NBRC 16418.</title>
        <authorList>
            <person name="Komaki H."/>
            <person name="Tamura T."/>
        </authorList>
    </citation>
    <scope>NUCLEOTIDE SEQUENCE</scope>
    <source>
        <strain evidence="2">NBRC 16418</strain>
    </source>
</reference>
<evidence type="ECO:0000313" key="2">
    <source>
        <dbReference type="EMBL" id="GIJ74842.1"/>
    </source>
</evidence>
<dbReference type="AlphaFoldDB" id="A0A8J4A5C1"/>
<evidence type="ECO:0000256" key="1">
    <source>
        <dbReference type="SAM" id="MobiDB-lite"/>
    </source>
</evidence>
<proteinExistence type="predicted"/>
<dbReference type="Proteomes" id="UP000635606">
    <property type="component" value="Unassembled WGS sequence"/>
</dbReference>
<dbReference type="EMBL" id="BOPH01000145">
    <property type="protein sequence ID" value="GIJ74842.1"/>
    <property type="molecule type" value="Genomic_DNA"/>
</dbReference>
<comment type="caution">
    <text evidence="2">The sequence shown here is derived from an EMBL/GenBank/DDBJ whole genome shotgun (WGS) entry which is preliminary data.</text>
</comment>